<dbReference type="EMBL" id="BMFN01000002">
    <property type="protein sequence ID" value="GGF69202.1"/>
    <property type="molecule type" value="Genomic_DNA"/>
</dbReference>
<keyword evidence="1" id="KW-0804">Transcription</keyword>
<evidence type="ECO:0000313" key="1">
    <source>
        <dbReference type="EMBL" id="GGF69202.1"/>
    </source>
</evidence>
<dbReference type="Proteomes" id="UP000605392">
    <property type="component" value="Unassembled WGS sequence"/>
</dbReference>
<keyword evidence="1" id="KW-0240">DNA-directed RNA polymerase</keyword>
<reference evidence="1 2" key="1">
    <citation type="journal article" date="2019" name="Int. J. Syst. Evol. Microbiol.">
        <title>The Global Catalogue of Microorganisms (GCM) 10K type strain sequencing project: providing services to taxonomists for standard genome sequencing and annotation.</title>
        <authorList>
            <consortium name="The Broad Institute Genomics Platform"/>
            <consortium name="The Broad Institute Genome Sequencing Center for Infectious Disease"/>
            <person name="Wu L."/>
            <person name="Ma J."/>
        </authorList>
    </citation>
    <scope>NUCLEOTIDE SEQUENCE [LARGE SCALE GENOMIC DNA]</scope>
    <source>
        <strain evidence="1 2">CGMCC 1.12720</strain>
    </source>
</reference>
<sequence>MAPDPNTAEFLTLVNAHQAMLRRICRLYCADADDQQDLFQEIVLQLWRAYPRYEVRGAKISTWMYRIGLNVAVSDLRQRTRKPAPDRLNPQVLEVAQAPDLGTDSTEIATLYRAIEWLSEVEKAFVLLYLEEHTYEEMADILGITQNNVRVKMHRIQEKLRKIFSRSEQWN</sequence>
<evidence type="ECO:0000313" key="2">
    <source>
        <dbReference type="Proteomes" id="UP000605392"/>
    </source>
</evidence>
<comment type="caution">
    <text evidence="1">The sequence shown here is derived from an EMBL/GenBank/DDBJ whole genome shotgun (WGS) entry which is preliminary data.</text>
</comment>
<proteinExistence type="predicted"/>
<name>A0ACB5PT33_9BACT</name>
<accession>A0ACB5PT33</accession>
<keyword evidence="2" id="KW-1185">Reference proteome</keyword>
<organism evidence="1 2">
    <name type="scientific">Hymenobacter qilianensis</name>
    <dbReference type="NCBI Taxonomy" id="1385715"/>
    <lineage>
        <taxon>Bacteria</taxon>
        <taxon>Pseudomonadati</taxon>
        <taxon>Bacteroidota</taxon>
        <taxon>Cytophagia</taxon>
        <taxon>Cytophagales</taxon>
        <taxon>Hymenobacteraceae</taxon>
        <taxon>Hymenobacter</taxon>
    </lineage>
</organism>
<protein>
    <submittedName>
        <fullName evidence="1">DNA-directed RNA polymerase sigma-70 factor</fullName>
    </submittedName>
</protein>
<gene>
    <name evidence="1" type="ORF">GCM10011375_25310</name>
</gene>